<dbReference type="PANTHER" id="PTHR42830:SF2">
    <property type="entry name" value="OSMC_OHR FAMILY PROTEIN"/>
    <property type="match status" value="1"/>
</dbReference>
<comment type="caution">
    <text evidence="1">The sequence shown here is derived from an EMBL/GenBank/DDBJ whole genome shotgun (WGS) entry which is preliminary data.</text>
</comment>
<dbReference type="InterPro" id="IPR003718">
    <property type="entry name" value="OsmC/Ohr_fam"/>
</dbReference>
<organism evidence="1 2">
    <name type="scientific">Marinomonas aquiplantarum</name>
    <dbReference type="NCBI Taxonomy" id="491951"/>
    <lineage>
        <taxon>Bacteria</taxon>
        <taxon>Pseudomonadati</taxon>
        <taxon>Pseudomonadota</taxon>
        <taxon>Gammaproteobacteria</taxon>
        <taxon>Oceanospirillales</taxon>
        <taxon>Oceanospirillaceae</taxon>
        <taxon>Marinomonas</taxon>
    </lineage>
</organism>
<accession>A0A366CTC8</accession>
<dbReference type="PANTHER" id="PTHR42830">
    <property type="entry name" value="OSMOTICALLY INDUCIBLE FAMILY PROTEIN"/>
    <property type="match status" value="1"/>
</dbReference>
<dbReference type="InterPro" id="IPR052707">
    <property type="entry name" value="OsmC_Ohr_Peroxiredoxin"/>
</dbReference>
<dbReference type="EMBL" id="QNRF01000013">
    <property type="protein sequence ID" value="RBO79565.1"/>
    <property type="molecule type" value="Genomic_DNA"/>
</dbReference>
<dbReference type="RefSeq" id="WP_113875685.1">
    <property type="nucleotide sequence ID" value="NZ_QNRF01000013.1"/>
</dbReference>
<dbReference type="InterPro" id="IPR036102">
    <property type="entry name" value="OsmC/Ohrsf"/>
</dbReference>
<sequence>MAKYTALVVWTRQKDEHFTDNRYSRGHHWQFDGGISVPASSSSHIVPNYSVDENVDPEEAFVASLSSCHMLFFLSIAAQKGFVIDEYRDDAVGVLAKNDDGKMAMTEVILRPKVSFSGNHKPDLPMLEHLHHLSHEQCFIANSVHTKVMTEIQMS</sequence>
<gene>
    <name evidence="1" type="ORF">DFP76_11318</name>
</gene>
<proteinExistence type="predicted"/>
<name>A0A366CTC8_9GAMM</name>
<dbReference type="Pfam" id="PF02566">
    <property type="entry name" value="OsmC"/>
    <property type="match status" value="1"/>
</dbReference>
<protein>
    <submittedName>
        <fullName evidence="1">Organic hydroperoxide reductase OsmC/OhrA</fullName>
    </submittedName>
</protein>
<reference evidence="1 2" key="1">
    <citation type="submission" date="2018-06" db="EMBL/GenBank/DDBJ databases">
        <title>Genomic Encyclopedia of Type Strains, Phase III (KMG-III): the genomes of soil and plant-associated and newly described type strains.</title>
        <authorList>
            <person name="Whitman W."/>
        </authorList>
    </citation>
    <scope>NUCLEOTIDE SEQUENCE [LARGE SCALE GENOMIC DNA]</scope>
    <source>
        <strain evidence="1 2">CECT 7732</strain>
    </source>
</reference>
<dbReference type="OrthoDB" id="9795405at2"/>
<dbReference type="Proteomes" id="UP000252086">
    <property type="component" value="Unassembled WGS sequence"/>
</dbReference>
<keyword evidence="2" id="KW-1185">Reference proteome</keyword>
<evidence type="ECO:0000313" key="2">
    <source>
        <dbReference type="Proteomes" id="UP000252086"/>
    </source>
</evidence>
<dbReference type="Gene3D" id="3.30.300.20">
    <property type="match status" value="1"/>
</dbReference>
<dbReference type="AlphaFoldDB" id="A0A366CTC8"/>
<dbReference type="InterPro" id="IPR015946">
    <property type="entry name" value="KH_dom-like_a/b"/>
</dbReference>
<dbReference type="SUPFAM" id="SSF82784">
    <property type="entry name" value="OsmC-like"/>
    <property type="match status" value="1"/>
</dbReference>
<evidence type="ECO:0000313" key="1">
    <source>
        <dbReference type="EMBL" id="RBO79565.1"/>
    </source>
</evidence>